<dbReference type="GeneID" id="89924733"/>
<keyword evidence="2 8" id="KW-0436">Ligase</keyword>
<evidence type="ECO:0000256" key="7">
    <source>
        <dbReference type="ARBA" id="ARBA00048248"/>
    </source>
</evidence>
<keyword evidence="6 8" id="KW-0030">Aminoacyl-tRNA synthetase</keyword>
<evidence type="ECO:0000256" key="5">
    <source>
        <dbReference type="ARBA" id="ARBA00022917"/>
    </source>
</evidence>
<accession>A0AAV9PDJ0</accession>
<dbReference type="GO" id="GO:0005829">
    <property type="term" value="C:cytosol"/>
    <property type="evidence" value="ECO:0007669"/>
    <property type="project" value="TreeGrafter"/>
</dbReference>
<dbReference type="Gene3D" id="3.10.290.10">
    <property type="entry name" value="RNA-binding S4 domain"/>
    <property type="match status" value="1"/>
</dbReference>
<dbReference type="GO" id="GO:0005739">
    <property type="term" value="C:mitochondrion"/>
    <property type="evidence" value="ECO:0007669"/>
    <property type="project" value="TreeGrafter"/>
</dbReference>
<dbReference type="InterPro" id="IPR024088">
    <property type="entry name" value="Tyr-tRNA-ligase_bac-type"/>
</dbReference>
<dbReference type="AlphaFoldDB" id="A0AAV9PDJ0"/>
<dbReference type="GO" id="GO:0004831">
    <property type="term" value="F:tyrosine-tRNA ligase activity"/>
    <property type="evidence" value="ECO:0007669"/>
    <property type="project" value="UniProtKB-EC"/>
</dbReference>
<dbReference type="SUPFAM" id="SSF52374">
    <property type="entry name" value="Nucleotidylyl transferase"/>
    <property type="match status" value="1"/>
</dbReference>
<protein>
    <recommendedName>
        <fullName evidence="8">Tyrosine--tRNA ligase</fullName>
        <ecNumber evidence="8">6.1.1.1</ecNumber>
    </recommendedName>
    <alternativeName>
        <fullName evidence="8">Tyrosyl-tRNA synthetase</fullName>
    </alternativeName>
</protein>
<evidence type="ECO:0000256" key="1">
    <source>
        <dbReference type="ARBA" id="ARBA00005594"/>
    </source>
</evidence>
<dbReference type="InterPro" id="IPR032005">
    <property type="entry name" value="TyrRSs_C"/>
</dbReference>
<dbReference type="PANTHER" id="PTHR11766:SF0">
    <property type="entry name" value="TYROSINE--TRNA LIGASE, MITOCHONDRIAL"/>
    <property type="match status" value="1"/>
</dbReference>
<dbReference type="Proteomes" id="UP001337655">
    <property type="component" value="Unassembled WGS sequence"/>
</dbReference>
<evidence type="ECO:0000313" key="11">
    <source>
        <dbReference type="Proteomes" id="UP001337655"/>
    </source>
</evidence>
<gene>
    <name evidence="10" type="primary">MSY1</name>
    <name evidence="10" type="ORF">LTR77_003386</name>
</gene>
<dbReference type="EMBL" id="JAVRRT010000005">
    <property type="protein sequence ID" value="KAK5171750.1"/>
    <property type="molecule type" value="Genomic_DNA"/>
</dbReference>
<evidence type="ECO:0000256" key="8">
    <source>
        <dbReference type="RuleBase" id="RU361234"/>
    </source>
</evidence>
<keyword evidence="3 8" id="KW-0547">Nucleotide-binding</keyword>
<dbReference type="InterPro" id="IPR002305">
    <property type="entry name" value="aa-tRNA-synth_Ic"/>
</dbReference>
<evidence type="ECO:0000313" key="10">
    <source>
        <dbReference type="EMBL" id="KAK5171750.1"/>
    </source>
</evidence>
<dbReference type="Pfam" id="PF16714">
    <property type="entry name" value="TyrRSs_C"/>
    <property type="match status" value="1"/>
</dbReference>
<evidence type="ECO:0000256" key="4">
    <source>
        <dbReference type="ARBA" id="ARBA00022840"/>
    </source>
</evidence>
<reference evidence="10 11" key="1">
    <citation type="submission" date="2023-08" db="EMBL/GenBank/DDBJ databases">
        <title>Black Yeasts Isolated from many extreme environments.</title>
        <authorList>
            <person name="Coleine C."/>
            <person name="Stajich J.E."/>
            <person name="Selbmann L."/>
        </authorList>
    </citation>
    <scope>NUCLEOTIDE SEQUENCE [LARGE SCALE GENOMIC DNA]</scope>
    <source>
        <strain evidence="10 11">CCFEE 5935</strain>
    </source>
</reference>
<dbReference type="RefSeq" id="XP_064660594.1">
    <property type="nucleotide sequence ID" value="XM_064800643.1"/>
</dbReference>
<organism evidence="10 11">
    <name type="scientific">Saxophila tyrrhenica</name>
    <dbReference type="NCBI Taxonomy" id="1690608"/>
    <lineage>
        <taxon>Eukaryota</taxon>
        <taxon>Fungi</taxon>
        <taxon>Dikarya</taxon>
        <taxon>Ascomycota</taxon>
        <taxon>Pezizomycotina</taxon>
        <taxon>Dothideomycetes</taxon>
        <taxon>Dothideomycetidae</taxon>
        <taxon>Mycosphaerellales</taxon>
        <taxon>Extremaceae</taxon>
        <taxon>Saxophila</taxon>
    </lineage>
</organism>
<dbReference type="Gene3D" id="3.40.50.620">
    <property type="entry name" value="HUPs"/>
    <property type="match status" value="1"/>
</dbReference>
<name>A0AAV9PDJ0_9PEZI</name>
<keyword evidence="4 8" id="KW-0067">ATP-binding</keyword>
<dbReference type="Gene3D" id="1.10.240.10">
    <property type="entry name" value="Tyrosyl-Transfer RNA Synthetase"/>
    <property type="match status" value="1"/>
</dbReference>
<dbReference type="FunFam" id="1.10.240.10:FF:000001">
    <property type="entry name" value="Tyrosine--tRNA ligase"/>
    <property type="match status" value="1"/>
</dbReference>
<evidence type="ECO:0000256" key="2">
    <source>
        <dbReference type="ARBA" id="ARBA00022598"/>
    </source>
</evidence>
<comment type="catalytic activity">
    <reaction evidence="7 8">
        <text>tRNA(Tyr) + L-tyrosine + ATP = L-tyrosyl-tRNA(Tyr) + AMP + diphosphate + H(+)</text>
        <dbReference type="Rhea" id="RHEA:10220"/>
        <dbReference type="Rhea" id="RHEA-COMP:9706"/>
        <dbReference type="Rhea" id="RHEA-COMP:9707"/>
        <dbReference type="ChEBI" id="CHEBI:15378"/>
        <dbReference type="ChEBI" id="CHEBI:30616"/>
        <dbReference type="ChEBI" id="CHEBI:33019"/>
        <dbReference type="ChEBI" id="CHEBI:58315"/>
        <dbReference type="ChEBI" id="CHEBI:78442"/>
        <dbReference type="ChEBI" id="CHEBI:78536"/>
        <dbReference type="ChEBI" id="CHEBI:456215"/>
        <dbReference type="EC" id="6.1.1.1"/>
    </reaction>
</comment>
<dbReference type="GO" id="GO:0006437">
    <property type="term" value="P:tyrosyl-tRNA aminoacylation"/>
    <property type="evidence" value="ECO:0007669"/>
    <property type="project" value="InterPro"/>
</dbReference>
<evidence type="ECO:0000259" key="9">
    <source>
        <dbReference type="Pfam" id="PF16714"/>
    </source>
</evidence>
<dbReference type="PANTHER" id="PTHR11766">
    <property type="entry name" value="TYROSYL-TRNA SYNTHETASE"/>
    <property type="match status" value="1"/>
</dbReference>
<proteinExistence type="inferred from homology"/>
<evidence type="ECO:0000256" key="6">
    <source>
        <dbReference type="ARBA" id="ARBA00023146"/>
    </source>
</evidence>
<dbReference type="GO" id="GO:0003723">
    <property type="term" value="F:RNA binding"/>
    <property type="evidence" value="ECO:0007669"/>
    <property type="project" value="InterPro"/>
</dbReference>
<dbReference type="PRINTS" id="PR01040">
    <property type="entry name" value="TRNASYNTHTYR"/>
</dbReference>
<dbReference type="GO" id="GO:0005524">
    <property type="term" value="F:ATP binding"/>
    <property type="evidence" value="ECO:0007669"/>
    <property type="project" value="UniProtKB-KW"/>
</dbReference>
<dbReference type="InterPro" id="IPR014729">
    <property type="entry name" value="Rossmann-like_a/b/a_fold"/>
</dbReference>
<evidence type="ECO:0000256" key="3">
    <source>
        <dbReference type="ARBA" id="ARBA00022741"/>
    </source>
</evidence>
<dbReference type="CDD" id="cd00805">
    <property type="entry name" value="TyrRS_core"/>
    <property type="match status" value="1"/>
</dbReference>
<comment type="caution">
    <text evidence="10">The sequence shown here is derived from an EMBL/GenBank/DDBJ whole genome shotgun (WGS) entry which is preliminary data.</text>
</comment>
<feature type="domain" description="Tyrosyl-tRNA synthetase C-terminal" evidence="9">
    <location>
        <begin position="378"/>
        <end position="469"/>
    </location>
</feature>
<keyword evidence="11" id="KW-1185">Reference proteome</keyword>
<dbReference type="EC" id="6.1.1.1" evidence="8"/>
<dbReference type="PROSITE" id="PS00178">
    <property type="entry name" value="AA_TRNA_LIGASE_I"/>
    <property type="match status" value="1"/>
</dbReference>
<comment type="similarity">
    <text evidence="1 8">Belongs to the class-I aminoacyl-tRNA synthetase family.</text>
</comment>
<sequence length="471" mass="51155">MKRQSSNLLDTLESRGLINQIAGDRNALHSLLQSKKLSFYAGIDPTAPSLHLGHLLPLMVLFWTAIHGHNAVSLVGGATARVGDPSGRLTSRADTAGEVQRTNFKSMFSQVGSLWKTALLYAERSGNEKEKMGQQTLLDNAQWLDGLTVLDFLKMLGSGMRLGTMLGRDTVKNKMEKGDGMSFAEFTYPLLQGWDWWHMYSKMGVQIQVGGSDQYGNIIAGMDAVKHIAQASAPDGEQPQWLDTEGRMRSEDAPMGLTVPLLTTSAGEKFGKSAGNAVWLDGSMTSPFDLYGFLLRSADADVERYLKLFTFVPLITIAEVMRAHSTDPGKRKAQHLLAREVLALVHGNEVAMKTQQEHHAMRNPTLASSGPYSGTESGSVVIPTSEVIGQSWARVLATAGLAASRSEGTRMLKSGAVYTASNSGKGATLQFNAVNDPRVVVGRGDLVDGKLLLRIGKWKVRVVEVVDDKIR</sequence>
<dbReference type="NCBIfam" id="TIGR00234">
    <property type="entry name" value="tyrS"/>
    <property type="match status" value="1"/>
</dbReference>
<keyword evidence="5 8" id="KW-0648">Protein biosynthesis</keyword>
<dbReference type="Pfam" id="PF00579">
    <property type="entry name" value="tRNA-synt_1b"/>
    <property type="match status" value="1"/>
</dbReference>
<dbReference type="FunFam" id="3.40.50.620:FF:000227">
    <property type="entry name" value="Tyrosine--tRNA ligase"/>
    <property type="match status" value="1"/>
</dbReference>
<dbReference type="InterPro" id="IPR001412">
    <property type="entry name" value="aa-tRNA-synth_I_CS"/>
</dbReference>
<dbReference type="InterPro" id="IPR002307">
    <property type="entry name" value="Tyr-tRNA-ligase"/>
</dbReference>
<dbReference type="SUPFAM" id="SSF55174">
    <property type="entry name" value="Alpha-L RNA-binding motif"/>
    <property type="match status" value="1"/>
</dbReference>
<dbReference type="InterPro" id="IPR036986">
    <property type="entry name" value="S4_RNA-bd_sf"/>
</dbReference>